<keyword evidence="1" id="KW-1133">Transmembrane helix</keyword>
<dbReference type="Proteomes" id="UP000823405">
    <property type="component" value="Unassembled WGS sequence"/>
</dbReference>
<feature type="transmembrane region" description="Helical" evidence="1">
    <location>
        <begin position="25"/>
        <end position="45"/>
    </location>
</feature>
<name>A0A9P6UEE9_9FUNG</name>
<evidence type="ECO:0000256" key="1">
    <source>
        <dbReference type="SAM" id="Phobius"/>
    </source>
</evidence>
<dbReference type="OrthoDB" id="2443418at2759"/>
<dbReference type="AlphaFoldDB" id="A0A9P6UEE9"/>
<organism evidence="2 3">
    <name type="scientific">Linnemannia gamsii</name>
    <dbReference type="NCBI Taxonomy" id="64522"/>
    <lineage>
        <taxon>Eukaryota</taxon>
        <taxon>Fungi</taxon>
        <taxon>Fungi incertae sedis</taxon>
        <taxon>Mucoromycota</taxon>
        <taxon>Mortierellomycotina</taxon>
        <taxon>Mortierellomycetes</taxon>
        <taxon>Mortierellales</taxon>
        <taxon>Mortierellaceae</taxon>
        <taxon>Linnemannia</taxon>
    </lineage>
</organism>
<feature type="non-terminal residue" evidence="2">
    <location>
        <position position="196"/>
    </location>
</feature>
<proteinExistence type="predicted"/>
<comment type="caution">
    <text evidence="2">The sequence shown here is derived from an EMBL/GenBank/DDBJ whole genome shotgun (WGS) entry which is preliminary data.</text>
</comment>
<evidence type="ECO:0000313" key="2">
    <source>
        <dbReference type="EMBL" id="KAG0282140.1"/>
    </source>
</evidence>
<keyword evidence="1" id="KW-0812">Transmembrane</keyword>
<keyword evidence="1" id="KW-0472">Membrane</keyword>
<feature type="transmembrane region" description="Helical" evidence="1">
    <location>
        <begin position="170"/>
        <end position="191"/>
    </location>
</feature>
<reference evidence="2" key="1">
    <citation type="journal article" date="2020" name="Fungal Divers.">
        <title>Resolving the Mortierellaceae phylogeny through synthesis of multi-gene phylogenetics and phylogenomics.</title>
        <authorList>
            <person name="Vandepol N."/>
            <person name="Liber J."/>
            <person name="Desiro A."/>
            <person name="Na H."/>
            <person name="Kennedy M."/>
            <person name="Barry K."/>
            <person name="Grigoriev I.V."/>
            <person name="Miller A.N."/>
            <person name="O'Donnell K."/>
            <person name="Stajich J.E."/>
            <person name="Bonito G."/>
        </authorList>
    </citation>
    <scope>NUCLEOTIDE SEQUENCE</scope>
    <source>
        <strain evidence="2">NVP60</strain>
    </source>
</reference>
<keyword evidence="3" id="KW-1185">Reference proteome</keyword>
<accession>A0A9P6UEE9</accession>
<sequence>MAIAWTLGLVLNHLESIYKIRASPFIFCFSLVSLVAAAIVVRTLNETHHADQDPFKALIAFLSFNCIHFVVESWPRGRFAVQKNSSVGEYEKANFFSRISFHFMQPIVSLGYKRPLVQEDIDSLMPKEMQAEQSHLRLSTVWNAKKAKCTYNDTTPSLMKTILFSFKTRWVPLILIRILASIMTYVSPQLLKSLLG</sequence>
<evidence type="ECO:0000313" key="3">
    <source>
        <dbReference type="Proteomes" id="UP000823405"/>
    </source>
</evidence>
<protein>
    <submittedName>
        <fullName evidence="2">Uncharacterized protein</fullName>
    </submittedName>
</protein>
<dbReference type="EMBL" id="JAAAIN010004310">
    <property type="protein sequence ID" value="KAG0282140.1"/>
    <property type="molecule type" value="Genomic_DNA"/>
</dbReference>
<gene>
    <name evidence="2" type="ORF">BGZ97_009131</name>
</gene>